<keyword evidence="2" id="KW-0378">Hydrolase</keyword>
<evidence type="ECO:0000313" key="2">
    <source>
        <dbReference type="EMBL" id="RYU94675.1"/>
    </source>
</evidence>
<sequence>MATGTSDFLPRISLHKPARKYTLEEYLRKEGNSAHKHEFINGEIIKMPNARYNHNLIAMNVAVDMTNTIEKSEKNYLVLGSDQKIYLPVLDESVYADALAVCEKPLFWDDEDLLLINPILVVEVLSKSTQRYDRTSKFDKYKTLESFKEYVMIRQNECYAEVWYRERPGLWHETIITTIEGKLPLQSLGIEISMKRIYKNVKFIV</sequence>
<dbReference type="InterPro" id="IPR008538">
    <property type="entry name" value="Uma2"/>
</dbReference>
<keyword evidence="2" id="KW-0255">Endonuclease</keyword>
<dbReference type="GO" id="GO:0004519">
    <property type="term" value="F:endonuclease activity"/>
    <property type="evidence" value="ECO:0007669"/>
    <property type="project" value="UniProtKB-KW"/>
</dbReference>
<organism evidence="2 3">
    <name type="scientific">Emticicia agri</name>
    <dbReference type="NCBI Taxonomy" id="2492393"/>
    <lineage>
        <taxon>Bacteria</taxon>
        <taxon>Pseudomonadati</taxon>
        <taxon>Bacteroidota</taxon>
        <taxon>Cytophagia</taxon>
        <taxon>Cytophagales</taxon>
        <taxon>Leadbetterellaceae</taxon>
        <taxon>Emticicia</taxon>
    </lineage>
</organism>
<dbReference type="InterPro" id="IPR012296">
    <property type="entry name" value="Nuclease_put_TT1808"/>
</dbReference>
<dbReference type="Proteomes" id="UP000293162">
    <property type="component" value="Unassembled WGS sequence"/>
</dbReference>
<dbReference type="InterPro" id="IPR011335">
    <property type="entry name" value="Restrct_endonuc-II-like"/>
</dbReference>
<dbReference type="PANTHER" id="PTHR36558:SF1">
    <property type="entry name" value="RESTRICTION ENDONUCLEASE DOMAIN-CONTAINING PROTEIN-RELATED"/>
    <property type="match status" value="1"/>
</dbReference>
<dbReference type="Gene3D" id="3.90.1570.10">
    <property type="entry name" value="tt1808, chain A"/>
    <property type="match status" value="1"/>
</dbReference>
<dbReference type="PANTHER" id="PTHR36558">
    <property type="entry name" value="GLR1098 PROTEIN"/>
    <property type="match status" value="1"/>
</dbReference>
<gene>
    <name evidence="2" type="ORF">EWM59_16215</name>
</gene>
<dbReference type="OrthoDB" id="668969at2"/>
<evidence type="ECO:0000259" key="1">
    <source>
        <dbReference type="Pfam" id="PF05685"/>
    </source>
</evidence>
<protein>
    <submittedName>
        <fullName evidence="2">Uma2 family endonuclease</fullName>
    </submittedName>
</protein>
<dbReference type="EMBL" id="SEWF01000023">
    <property type="protein sequence ID" value="RYU94675.1"/>
    <property type="molecule type" value="Genomic_DNA"/>
</dbReference>
<dbReference type="Pfam" id="PF05685">
    <property type="entry name" value="Uma2"/>
    <property type="match status" value="1"/>
</dbReference>
<reference evidence="2 3" key="1">
    <citation type="submission" date="2019-02" db="EMBL/GenBank/DDBJ databases">
        <title>Bacterial novel species Emticicia sp. 17J42-9 isolated from soil.</title>
        <authorList>
            <person name="Jung H.-Y."/>
        </authorList>
    </citation>
    <scope>NUCLEOTIDE SEQUENCE [LARGE SCALE GENOMIC DNA]</scope>
    <source>
        <strain evidence="2 3">17J42-9</strain>
    </source>
</reference>
<keyword evidence="2" id="KW-0540">Nuclease</keyword>
<dbReference type="SUPFAM" id="SSF52980">
    <property type="entry name" value="Restriction endonuclease-like"/>
    <property type="match status" value="1"/>
</dbReference>
<accession>A0A4Q5LYF0</accession>
<dbReference type="CDD" id="cd06260">
    <property type="entry name" value="DUF820-like"/>
    <property type="match status" value="1"/>
</dbReference>
<dbReference type="AlphaFoldDB" id="A0A4Q5LYF0"/>
<evidence type="ECO:0000313" key="3">
    <source>
        <dbReference type="Proteomes" id="UP000293162"/>
    </source>
</evidence>
<feature type="domain" description="Putative restriction endonuclease" evidence="1">
    <location>
        <begin position="23"/>
        <end position="189"/>
    </location>
</feature>
<dbReference type="RefSeq" id="WP_130022278.1">
    <property type="nucleotide sequence ID" value="NZ_SEWF01000023.1"/>
</dbReference>
<comment type="caution">
    <text evidence="2">The sequence shown here is derived from an EMBL/GenBank/DDBJ whole genome shotgun (WGS) entry which is preliminary data.</text>
</comment>
<keyword evidence="3" id="KW-1185">Reference proteome</keyword>
<proteinExistence type="predicted"/>
<name>A0A4Q5LYF0_9BACT</name>